<dbReference type="NCBIfam" id="TIGR01891">
    <property type="entry name" value="amidohydrolases"/>
    <property type="match status" value="1"/>
</dbReference>
<organism evidence="2 3">
    <name type="scientific">Candidatus Lokiarchaeum ossiferum</name>
    <dbReference type="NCBI Taxonomy" id="2951803"/>
    <lineage>
        <taxon>Archaea</taxon>
        <taxon>Promethearchaeati</taxon>
        <taxon>Promethearchaeota</taxon>
        <taxon>Promethearchaeia</taxon>
        <taxon>Promethearchaeales</taxon>
        <taxon>Promethearchaeaceae</taxon>
        <taxon>Candidatus Lokiarchaeum</taxon>
    </lineage>
</organism>
<dbReference type="InterPro" id="IPR036264">
    <property type="entry name" value="Bact_exopeptidase_dim_dom"/>
</dbReference>
<keyword evidence="3" id="KW-1185">Reference proteome</keyword>
<feature type="domain" description="Peptidase M20 dimerisation" evidence="1">
    <location>
        <begin position="185"/>
        <end position="274"/>
    </location>
</feature>
<dbReference type="GO" id="GO:0050118">
    <property type="term" value="F:N-acetyldiaminopimelate deacetylase activity"/>
    <property type="evidence" value="ECO:0007669"/>
    <property type="project" value="UniProtKB-EC"/>
</dbReference>
<dbReference type="Gene3D" id="3.30.70.360">
    <property type="match status" value="1"/>
</dbReference>
<dbReference type="CDD" id="cd05673">
    <property type="entry name" value="M20_Acy1L2_AbgB"/>
    <property type="match status" value="1"/>
</dbReference>
<gene>
    <name evidence="2" type="ORF">NEF87_001520</name>
</gene>
<dbReference type="PIRSF" id="PIRSF037227">
    <property type="entry name" value="Aminobenzoyl-glu_utiliz_pB"/>
    <property type="match status" value="1"/>
</dbReference>
<dbReference type="Pfam" id="PF07687">
    <property type="entry name" value="M20_dimer"/>
    <property type="match status" value="1"/>
</dbReference>
<name>A0ABY6HNY9_9ARCH</name>
<sequence length="474" mass="52197">MKSKILDWIDSHRQTIIAIGQKIWKTPEVGLLETKSSKVLVEALKTAGFTVRENLAKMPTAFIASYGIGLPIIAIVGEFDALPNLNQDTTPFKNPINEGTPGHGCGHNLLGAAGVGACLAIKQLIEAGEIQGTIRFYGTPAEEMFNAKGYMIKEGLFDDVDVALTWHPADINSVTYITSNAMNSVIFKFKGITAHAAGDPYNGRSALDAVELMNVGCNYLREHMISEAKIHYCILKGGDAPNIVPANAEVWYFVRSPKRHQVDELYERVIKVAKGAAMMTETELEIDVLSGTFNTRYTPSVQEIIDQNLTFVGPPKFDVEDVQFALELQKTFPKGSAEGHLKYIPNNQLEQMKNLIKKPLCDEIIYNFGKGSVMGGSTDVGDLCWKMPTAEFMASCMPIGTPGHSWQITASSGMSIGHKGMILAAKVLALSALDFMTNSDLVHKAKEDFKQWTENRPYKAPFPEDLIPPFRQYN</sequence>
<dbReference type="EC" id="3.5.1.47" evidence="2"/>
<reference evidence="2" key="1">
    <citation type="submission" date="2022-09" db="EMBL/GenBank/DDBJ databases">
        <title>Actin cytoskeleton and complex cell architecture in an #Asgard archaeon.</title>
        <authorList>
            <person name="Ponce Toledo R.I."/>
            <person name="Schleper C."/>
            <person name="Rodrigues Oliveira T."/>
            <person name="Wollweber F."/>
            <person name="Xu J."/>
            <person name="Rittmann S."/>
            <person name="Klingl A."/>
            <person name="Pilhofer M."/>
        </authorList>
    </citation>
    <scope>NUCLEOTIDE SEQUENCE</scope>
    <source>
        <strain evidence="2">B-35</strain>
    </source>
</reference>
<evidence type="ECO:0000259" key="1">
    <source>
        <dbReference type="Pfam" id="PF07687"/>
    </source>
</evidence>
<evidence type="ECO:0000313" key="3">
    <source>
        <dbReference type="Proteomes" id="UP001208689"/>
    </source>
</evidence>
<dbReference type="InterPro" id="IPR011650">
    <property type="entry name" value="Peptidase_M20_dimer"/>
</dbReference>
<dbReference type="InterPro" id="IPR017145">
    <property type="entry name" value="Aminobenzoyl-glu_utiliz_pB"/>
</dbReference>
<dbReference type="InterPro" id="IPR052030">
    <property type="entry name" value="Peptidase_M20/M20A_hydrolases"/>
</dbReference>
<dbReference type="SUPFAM" id="SSF53187">
    <property type="entry name" value="Zn-dependent exopeptidases"/>
    <property type="match status" value="1"/>
</dbReference>
<accession>A0ABY6HNY9</accession>
<dbReference type="InterPro" id="IPR002933">
    <property type="entry name" value="Peptidase_M20"/>
</dbReference>
<dbReference type="Gene3D" id="3.40.630.10">
    <property type="entry name" value="Zn peptidases"/>
    <property type="match status" value="2"/>
</dbReference>
<dbReference type="PANTHER" id="PTHR30575:SF0">
    <property type="entry name" value="XAA-ARG DIPEPTIDASE"/>
    <property type="match status" value="1"/>
</dbReference>
<dbReference type="Pfam" id="PF01546">
    <property type="entry name" value="Peptidase_M20"/>
    <property type="match status" value="1"/>
</dbReference>
<proteinExistence type="predicted"/>
<dbReference type="PANTHER" id="PTHR30575">
    <property type="entry name" value="PEPTIDASE M20"/>
    <property type="match status" value="1"/>
</dbReference>
<dbReference type="InterPro" id="IPR017439">
    <property type="entry name" value="Amidohydrolase"/>
</dbReference>
<dbReference type="Proteomes" id="UP001208689">
    <property type="component" value="Chromosome"/>
</dbReference>
<keyword evidence="2" id="KW-0378">Hydrolase</keyword>
<evidence type="ECO:0000313" key="2">
    <source>
        <dbReference type="EMBL" id="UYP45235.1"/>
    </source>
</evidence>
<dbReference type="EMBL" id="CP104013">
    <property type="protein sequence ID" value="UYP45235.1"/>
    <property type="molecule type" value="Genomic_DNA"/>
</dbReference>
<dbReference type="SUPFAM" id="SSF55031">
    <property type="entry name" value="Bacterial exopeptidase dimerisation domain"/>
    <property type="match status" value="1"/>
</dbReference>
<protein>
    <submittedName>
        <fullName evidence="2">N-acetyldiaminopimelate deacetylase</fullName>
        <ecNumber evidence="2">3.5.1.47</ecNumber>
    </submittedName>
</protein>